<dbReference type="PANTHER" id="PTHR30619:SF1">
    <property type="entry name" value="RECOMBINATION PROTEIN 2"/>
    <property type="match status" value="1"/>
</dbReference>
<dbReference type="InterPro" id="IPR004477">
    <property type="entry name" value="ComEC_N"/>
</dbReference>
<feature type="transmembrane region" description="Helical" evidence="6">
    <location>
        <begin position="291"/>
        <end position="308"/>
    </location>
</feature>
<gene>
    <name evidence="9" type="ORF">MW871_13130</name>
</gene>
<feature type="transmembrane region" description="Helical" evidence="6">
    <location>
        <begin position="12"/>
        <end position="30"/>
    </location>
</feature>
<evidence type="ECO:0000313" key="10">
    <source>
        <dbReference type="Proteomes" id="UP001139260"/>
    </source>
</evidence>
<evidence type="ECO:0000256" key="5">
    <source>
        <dbReference type="ARBA" id="ARBA00023136"/>
    </source>
</evidence>
<evidence type="ECO:0000313" key="9">
    <source>
        <dbReference type="EMBL" id="MCK8142837.1"/>
    </source>
</evidence>
<proteinExistence type="predicted"/>
<feature type="transmembrane region" description="Helical" evidence="6">
    <location>
        <begin position="419"/>
        <end position="447"/>
    </location>
</feature>
<name>A0A9X2BM89_9FLAO</name>
<dbReference type="Proteomes" id="UP001139260">
    <property type="component" value="Unassembled WGS sequence"/>
</dbReference>
<feature type="transmembrane region" description="Helical" evidence="6">
    <location>
        <begin position="337"/>
        <end position="356"/>
    </location>
</feature>
<evidence type="ECO:0000256" key="4">
    <source>
        <dbReference type="ARBA" id="ARBA00022989"/>
    </source>
</evidence>
<dbReference type="Pfam" id="PF13567">
    <property type="entry name" value="DUF4131"/>
    <property type="match status" value="1"/>
</dbReference>
<dbReference type="PANTHER" id="PTHR30619">
    <property type="entry name" value="DNA INTERNALIZATION/COMPETENCE PROTEIN COMEC/REC2"/>
    <property type="match status" value="1"/>
</dbReference>
<evidence type="ECO:0000259" key="8">
    <source>
        <dbReference type="Pfam" id="PF13567"/>
    </source>
</evidence>
<comment type="subcellular location">
    <subcellularLocation>
        <location evidence="1">Cell membrane</location>
        <topology evidence="1">Multi-pass membrane protein</topology>
    </subcellularLocation>
</comment>
<feature type="domain" description="DUF4131" evidence="8">
    <location>
        <begin position="33"/>
        <end position="193"/>
    </location>
</feature>
<keyword evidence="2" id="KW-1003">Cell membrane</keyword>
<keyword evidence="5 6" id="KW-0472">Membrane</keyword>
<reference evidence="9" key="1">
    <citation type="submission" date="2022-04" db="EMBL/GenBank/DDBJ databases">
        <title>Flavobacterium pygoscelis sp. nov. isolated from Chinstrap chick (Pygoscelis antarcticus).</title>
        <authorList>
            <person name="Irgang R."/>
            <person name="Poblete-Morales M."/>
            <person name="Avendano-Herrera R."/>
        </authorList>
    </citation>
    <scope>NUCLEOTIDE SEQUENCE</scope>
    <source>
        <strain evidence="9">I-SCBP12n</strain>
    </source>
</reference>
<organism evidence="9 10">
    <name type="scientific">Flavobacterium pygoscelis</name>
    <dbReference type="NCBI Taxonomy" id="2893176"/>
    <lineage>
        <taxon>Bacteria</taxon>
        <taxon>Pseudomonadati</taxon>
        <taxon>Bacteroidota</taxon>
        <taxon>Flavobacteriia</taxon>
        <taxon>Flavobacteriales</taxon>
        <taxon>Flavobacteriaceae</taxon>
        <taxon>Flavobacterium</taxon>
    </lineage>
</organism>
<evidence type="ECO:0000256" key="3">
    <source>
        <dbReference type="ARBA" id="ARBA00022692"/>
    </source>
</evidence>
<dbReference type="InterPro" id="IPR052159">
    <property type="entry name" value="Competence_DNA_uptake"/>
</dbReference>
<dbReference type="AlphaFoldDB" id="A0A9X2BM89"/>
<feature type="transmembrane region" description="Helical" evidence="6">
    <location>
        <begin position="62"/>
        <end position="81"/>
    </location>
</feature>
<sequence>MYFRVMKVIHFPLARITIAFVLGLLLAYYIKIPISIVFSILILLSILLIFIFYTYKNKQTTIFSFLTYLVSFIVGISNQIIHTDYYQKNNYIHDSSLFEKTHSINITIREKLKSSSFSNRYIAIVNEIDQKAKSGRILLNIQKDSIDHDVEIGSNLLLKGKLSRNKSADNPNQFDYSKYLENKQIYAQIYSHADDIKKRSKIQKSIWYFSSKLRARIIKNLQKNNFNKTELNVALALIMGQRQEIAPEILRDYQYAGAIHILSVSGLHIGFVLLFVSFILKPFPNTRKASLIKLIIIIISLSLFGIIAGLAPSVIRSVTMFSFVAIGNHLRRSVNIYHTLLVSILLILLFQPSFLFDVGFQLSYIAVFFIVWLQPLFYSLWTPKKRFFKYMWSILTVTFAAQIGTLPITIYYFHQFPGLFFVTNLIIIPLLSIIMVLGIVVMILAAFNSIPIFLSNSLQWSIFCLNKIINTIASFEQFIIKDIPLHFYMLVSGYLFIITLIIWFKKPNFTRLVTVMLSIIIIQLCFFKTHFNTMKEKELIVFSVKKSTLVAERIGNKTTIYTKKEGLRNVSNNNILKSYCSSNFSSIKNKKELKNFLYFNNKRILILDSTILSAHNTHPDLLLLTQSPKINLDRILMNSKPKMVIADGSNFNTALKRWKESCRKQKIPFHSTNEKGFYILK</sequence>
<feature type="transmembrane region" description="Helical" evidence="6">
    <location>
        <begin position="509"/>
        <end position="527"/>
    </location>
</feature>
<dbReference type="GO" id="GO:0005886">
    <property type="term" value="C:plasma membrane"/>
    <property type="evidence" value="ECO:0007669"/>
    <property type="project" value="UniProtKB-SubCell"/>
</dbReference>
<dbReference type="InterPro" id="IPR025405">
    <property type="entry name" value="DUF4131"/>
</dbReference>
<keyword evidence="10" id="KW-1185">Reference proteome</keyword>
<evidence type="ECO:0000259" key="7">
    <source>
        <dbReference type="Pfam" id="PF03772"/>
    </source>
</evidence>
<keyword evidence="4 6" id="KW-1133">Transmembrane helix</keyword>
<dbReference type="EMBL" id="JALNUB010000008">
    <property type="protein sequence ID" value="MCK8142837.1"/>
    <property type="molecule type" value="Genomic_DNA"/>
</dbReference>
<comment type="caution">
    <text evidence="9">The sequence shown here is derived from an EMBL/GenBank/DDBJ whole genome shotgun (WGS) entry which is preliminary data.</text>
</comment>
<feature type="domain" description="ComEC/Rec2-related protein" evidence="7">
    <location>
        <begin position="237"/>
        <end position="505"/>
    </location>
</feature>
<feature type="transmembrane region" description="Helical" evidence="6">
    <location>
        <begin position="362"/>
        <end position="380"/>
    </location>
</feature>
<evidence type="ECO:0000256" key="6">
    <source>
        <dbReference type="SAM" id="Phobius"/>
    </source>
</evidence>
<protein>
    <submittedName>
        <fullName evidence="9">ComEC family competence protein</fullName>
    </submittedName>
</protein>
<feature type="transmembrane region" description="Helical" evidence="6">
    <location>
        <begin position="255"/>
        <end position="279"/>
    </location>
</feature>
<feature type="transmembrane region" description="Helical" evidence="6">
    <location>
        <begin position="36"/>
        <end position="55"/>
    </location>
</feature>
<evidence type="ECO:0000256" key="2">
    <source>
        <dbReference type="ARBA" id="ARBA00022475"/>
    </source>
</evidence>
<feature type="transmembrane region" description="Helical" evidence="6">
    <location>
        <begin position="485"/>
        <end position="503"/>
    </location>
</feature>
<dbReference type="NCBIfam" id="TIGR00360">
    <property type="entry name" value="ComEC_N-term"/>
    <property type="match status" value="1"/>
</dbReference>
<evidence type="ECO:0000256" key="1">
    <source>
        <dbReference type="ARBA" id="ARBA00004651"/>
    </source>
</evidence>
<feature type="transmembrane region" description="Helical" evidence="6">
    <location>
        <begin position="392"/>
        <end position="413"/>
    </location>
</feature>
<keyword evidence="3 6" id="KW-0812">Transmembrane</keyword>
<accession>A0A9X2BM89</accession>
<dbReference type="Pfam" id="PF03772">
    <property type="entry name" value="Competence"/>
    <property type="match status" value="1"/>
</dbReference>